<proteinExistence type="predicted"/>
<dbReference type="RefSeq" id="WP_065527105.1">
    <property type="nucleotide sequence ID" value="NZ_CP016543.2"/>
</dbReference>
<dbReference type="Pfam" id="PF22526">
    <property type="entry name" value="DUF7000"/>
    <property type="match status" value="1"/>
</dbReference>
<keyword evidence="3" id="KW-1185">Reference proteome</keyword>
<dbReference type="AlphaFoldDB" id="A0A1C7EJZ2"/>
<reference evidence="2" key="1">
    <citation type="submission" date="2016-10" db="EMBL/GenBank/DDBJ databases">
        <authorList>
            <person name="See-Too W.S."/>
        </authorList>
    </citation>
    <scope>NUCLEOTIDE SEQUENCE</scope>
    <source>
        <strain evidence="2">DSM 22276</strain>
    </source>
</reference>
<accession>A0A1C7EJZ2</accession>
<name>A0A1C7EJZ2_9BACL</name>
<gene>
    <name evidence="2" type="ORF">BCM40_12590</name>
</gene>
<evidence type="ECO:0000313" key="3">
    <source>
        <dbReference type="Proteomes" id="UP000092495"/>
    </source>
</evidence>
<organism evidence="2 3">
    <name type="scientific">Planococcus donghaensis</name>
    <dbReference type="NCBI Taxonomy" id="414778"/>
    <lineage>
        <taxon>Bacteria</taxon>
        <taxon>Bacillati</taxon>
        <taxon>Bacillota</taxon>
        <taxon>Bacilli</taxon>
        <taxon>Bacillales</taxon>
        <taxon>Caryophanaceae</taxon>
        <taxon>Planococcus</taxon>
    </lineage>
</organism>
<protein>
    <recommendedName>
        <fullName evidence="1">DUF7000 domain-containing protein</fullName>
    </recommendedName>
</protein>
<evidence type="ECO:0000259" key="1">
    <source>
        <dbReference type="Pfam" id="PF22526"/>
    </source>
</evidence>
<sequence length="162" mass="19224">MRSLNDWIYDYGEQVKTGEIREAYQGIMNFMAQLRIYFKNKYPSHHISSSLYPGQMDITFFAVAPKLLHDNGLKIMIMYIHEKTRFEVWLVGRNQAIQNEFRQLLKENDTNNYTLSSTADGIRSIIEICVDEHPDFEYQEELIKRIDERVALLVEDIEKLLR</sequence>
<dbReference type="InterPro" id="IPR054269">
    <property type="entry name" value="DUF7000"/>
</dbReference>
<dbReference type="OrthoDB" id="9816011at2"/>
<dbReference type="EMBL" id="CP016543">
    <property type="protein sequence ID" value="ANU24138.1"/>
    <property type="molecule type" value="Genomic_DNA"/>
</dbReference>
<dbReference type="Proteomes" id="UP000092495">
    <property type="component" value="Chromosome"/>
</dbReference>
<evidence type="ECO:0000313" key="2">
    <source>
        <dbReference type="EMBL" id="ANU24138.1"/>
    </source>
</evidence>
<feature type="domain" description="DUF7000" evidence="1">
    <location>
        <begin position="5"/>
        <end position="161"/>
    </location>
</feature>
<dbReference type="KEGG" id="pdg:BCM40_12590"/>